<name>A0A5M6BWL5_9TREE</name>
<dbReference type="GeneID" id="43589624"/>
<keyword evidence="3" id="KW-1185">Reference proteome</keyword>
<dbReference type="RefSeq" id="XP_031860194.1">
    <property type="nucleotide sequence ID" value="XM_032005475.1"/>
</dbReference>
<dbReference type="PANTHER" id="PTHR36452:SF1">
    <property type="entry name" value="DUF2461 DOMAIN-CONTAINING PROTEIN"/>
    <property type="match status" value="1"/>
</dbReference>
<dbReference type="AlphaFoldDB" id="A0A5M6BWL5"/>
<dbReference type="Pfam" id="PF09365">
    <property type="entry name" value="DUF2461"/>
    <property type="match status" value="1"/>
</dbReference>
<dbReference type="Proteomes" id="UP000322225">
    <property type="component" value="Chromosome 9"/>
</dbReference>
<feature type="compositionally biased region" description="Basic residues" evidence="1">
    <location>
        <begin position="94"/>
        <end position="103"/>
    </location>
</feature>
<dbReference type="PANTHER" id="PTHR36452">
    <property type="entry name" value="CHROMOSOME 12, WHOLE GENOME SHOTGUN SEQUENCE"/>
    <property type="match status" value="1"/>
</dbReference>
<gene>
    <name evidence="2" type="ORF">CI109_105074</name>
</gene>
<feature type="compositionally biased region" description="Low complexity" evidence="1">
    <location>
        <begin position="83"/>
        <end position="93"/>
    </location>
</feature>
<protein>
    <submittedName>
        <fullName evidence="2">Uncharacterized protein</fullName>
    </submittedName>
</protein>
<dbReference type="OrthoDB" id="2537769at2759"/>
<organism evidence="2 3">
    <name type="scientific">Kwoniella shandongensis</name>
    <dbReference type="NCBI Taxonomy" id="1734106"/>
    <lineage>
        <taxon>Eukaryota</taxon>
        <taxon>Fungi</taxon>
        <taxon>Dikarya</taxon>
        <taxon>Basidiomycota</taxon>
        <taxon>Agaricomycotina</taxon>
        <taxon>Tremellomycetes</taxon>
        <taxon>Tremellales</taxon>
        <taxon>Cryptococcaceae</taxon>
        <taxon>Kwoniella</taxon>
    </lineage>
</organism>
<dbReference type="InterPro" id="IPR012808">
    <property type="entry name" value="CHP02453"/>
</dbReference>
<evidence type="ECO:0000313" key="2">
    <source>
        <dbReference type="EMBL" id="WWD20598.1"/>
    </source>
</evidence>
<evidence type="ECO:0000256" key="1">
    <source>
        <dbReference type="SAM" id="MobiDB-lite"/>
    </source>
</evidence>
<feature type="compositionally biased region" description="Polar residues" evidence="1">
    <location>
        <begin position="26"/>
        <end position="64"/>
    </location>
</feature>
<evidence type="ECO:0000313" key="3">
    <source>
        <dbReference type="Proteomes" id="UP000322225"/>
    </source>
</evidence>
<accession>A0A5M6BWL5</accession>
<feature type="compositionally biased region" description="Low complexity" evidence="1">
    <location>
        <begin position="13"/>
        <end position="25"/>
    </location>
</feature>
<sequence length="509" mass="55991">MVDSDTTPRRSARSSPRVSSTKSTPQANKSTKRASTSTPLKQSTTATTPISTRSGRSIKPTSVASPYFSDSKKKTTKNGGGKARSNANANAKATTKRSAKPTKVKVETSDNEDGEGGGEEREHSPTGMTESEPPSSTDDSDSEDAFDPSSDEDAEEEEELVEDEAESEVDSDFLDEEEDAKKSRKRNSAAAGGGGGAKKKVKLANGNGDNGSVGVKRKSGTSGGHGIEGYEDEDDDEDIELEEGQEIAGRIYPAPKTGQVPPGRISRNTLNFLKNLQIPERNDRDWFRSHEPAFRQAEKEWVAFVGLVQSKFHEADDEIPHLPPKDIIHRIYRDVRFSSDKTPYKRGFSMTTSRGGRKGIWACYHLSIAPNDRSILACGLWQPGKNEMATIRHNLLADPQRFRDVIGEKQFVKMFGEANEKKGKRQNVFGHEDALKVAPKGVEKNHKDIDLLKLRSVAVVHTFRDEEVLDENFQEKIKDVVQVMVPFVRLLNEFVSLPADNGNGAGDDD</sequence>
<proteinExistence type="predicted"/>
<dbReference type="KEGG" id="ksn:43589624"/>
<feature type="region of interest" description="Disordered" evidence="1">
    <location>
        <begin position="1"/>
        <end position="237"/>
    </location>
</feature>
<feature type="compositionally biased region" description="Acidic residues" evidence="1">
    <location>
        <begin position="138"/>
        <end position="178"/>
    </location>
</feature>
<dbReference type="EMBL" id="CP144059">
    <property type="protein sequence ID" value="WWD20598.1"/>
    <property type="molecule type" value="Genomic_DNA"/>
</dbReference>
<reference evidence="2" key="2">
    <citation type="submission" date="2024-01" db="EMBL/GenBank/DDBJ databases">
        <title>Comparative genomics of Cryptococcus and Kwoniella reveals pathogenesis evolution and contrasting modes of karyotype evolution via chromosome fusion or intercentromeric recombination.</title>
        <authorList>
            <person name="Coelho M.A."/>
            <person name="David-Palma M."/>
            <person name="Shea T."/>
            <person name="Bowers K."/>
            <person name="McGinley-Smith S."/>
            <person name="Mohammad A.W."/>
            <person name="Gnirke A."/>
            <person name="Yurkov A.M."/>
            <person name="Nowrousian M."/>
            <person name="Sun S."/>
            <person name="Cuomo C.A."/>
            <person name="Heitman J."/>
        </authorList>
    </citation>
    <scope>NUCLEOTIDE SEQUENCE</scope>
    <source>
        <strain evidence="2">CBS 12478</strain>
    </source>
</reference>
<dbReference type="NCBIfam" id="TIGR02453">
    <property type="entry name" value="TIGR02453 family protein"/>
    <property type="match status" value="1"/>
</dbReference>
<reference evidence="2" key="1">
    <citation type="submission" date="2017-08" db="EMBL/GenBank/DDBJ databases">
        <authorList>
            <person name="Cuomo C."/>
            <person name="Billmyre B."/>
            <person name="Heitman J."/>
        </authorList>
    </citation>
    <scope>NUCLEOTIDE SEQUENCE</scope>
    <source>
        <strain evidence="2">CBS 12478</strain>
    </source>
</reference>